<evidence type="ECO:0000313" key="1">
    <source>
        <dbReference type="EMBL" id="GIY60543.1"/>
    </source>
</evidence>
<accession>A0AAV4US66</accession>
<evidence type="ECO:0000313" key="2">
    <source>
        <dbReference type="Proteomes" id="UP001054837"/>
    </source>
</evidence>
<dbReference type="EMBL" id="BPLQ01011814">
    <property type="protein sequence ID" value="GIY60543.1"/>
    <property type="molecule type" value="Genomic_DNA"/>
</dbReference>
<organism evidence="1 2">
    <name type="scientific">Caerostris darwini</name>
    <dbReference type="NCBI Taxonomy" id="1538125"/>
    <lineage>
        <taxon>Eukaryota</taxon>
        <taxon>Metazoa</taxon>
        <taxon>Ecdysozoa</taxon>
        <taxon>Arthropoda</taxon>
        <taxon>Chelicerata</taxon>
        <taxon>Arachnida</taxon>
        <taxon>Araneae</taxon>
        <taxon>Araneomorphae</taxon>
        <taxon>Entelegynae</taxon>
        <taxon>Araneoidea</taxon>
        <taxon>Araneidae</taxon>
        <taxon>Caerostris</taxon>
    </lineage>
</organism>
<name>A0AAV4US66_9ARAC</name>
<keyword evidence="2" id="KW-1185">Reference proteome</keyword>
<reference evidence="1 2" key="1">
    <citation type="submission" date="2021-06" db="EMBL/GenBank/DDBJ databases">
        <title>Caerostris darwini draft genome.</title>
        <authorList>
            <person name="Kono N."/>
            <person name="Arakawa K."/>
        </authorList>
    </citation>
    <scope>NUCLEOTIDE SEQUENCE [LARGE SCALE GENOMIC DNA]</scope>
</reference>
<protein>
    <submittedName>
        <fullName evidence="1">Uncharacterized protein</fullName>
    </submittedName>
</protein>
<dbReference type="AlphaFoldDB" id="A0AAV4US66"/>
<gene>
    <name evidence="1" type="ORF">CDAR_396241</name>
</gene>
<comment type="caution">
    <text evidence="1">The sequence shown here is derived from an EMBL/GenBank/DDBJ whole genome shotgun (WGS) entry which is preliminary data.</text>
</comment>
<dbReference type="Proteomes" id="UP001054837">
    <property type="component" value="Unassembled WGS sequence"/>
</dbReference>
<proteinExistence type="predicted"/>
<sequence length="100" mass="11367">MRTRDVSHDSSNDDFLDTGGFVLFPDPDLPTPLVRGTDYLVPRTHHDVQHHRRVVVDDCGSGSGRCGLQTRRMLCGCKEVRSSRERSEWIRVIRNLCCGI</sequence>